<protein>
    <submittedName>
        <fullName evidence="1">Uncharacterized protein</fullName>
    </submittedName>
</protein>
<evidence type="ECO:0000313" key="1">
    <source>
        <dbReference type="EMBL" id="CAJ2628619.1"/>
    </source>
</evidence>
<keyword evidence="2" id="KW-1185">Reference proteome</keyword>
<proteinExistence type="predicted"/>
<reference evidence="1" key="1">
    <citation type="submission" date="2023-10" db="EMBL/GenBank/DDBJ databases">
        <authorList>
            <person name="Rodriguez Cubillos JULIANA M."/>
            <person name="De Vega J."/>
        </authorList>
    </citation>
    <scope>NUCLEOTIDE SEQUENCE</scope>
</reference>
<accession>A0ACB0I8X8</accession>
<dbReference type="EMBL" id="CASHSV030000001">
    <property type="protein sequence ID" value="CAJ2628619.1"/>
    <property type="molecule type" value="Genomic_DNA"/>
</dbReference>
<organism evidence="1 2">
    <name type="scientific">Trifolium pratense</name>
    <name type="common">Red clover</name>
    <dbReference type="NCBI Taxonomy" id="57577"/>
    <lineage>
        <taxon>Eukaryota</taxon>
        <taxon>Viridiplantae</taxon>
        <taxon>Streptophyta</taxon>
        <taxon>Embryophyta</taxon>
        <taxon>Tracheophyta</taxon>
        <taxon>Spermatophyta</taxon>
        <taxon>Magnoliopsida</taxon>
        <taxon>eudicotyledons</taxon>
        <taxon>Gunneridae</taxon>
        <taxon>Pentapetalae</taxon>
        <taxon>rosids</taxon>
        <taxon>fabids</taxon>
        <taxon>Fabales</taxon>
        <taxon>Fabaceae</taxon>
        <taxon>Papilionoideae</taxon>
        <taxon>50 kb inversion clade</taxon>
        <taxon>NPAAA clade</taxon>
        <taxon>Hologalegina</taxon>
        <taxon>IRL clade</taxon>
        <taxon>Trifolieae</taxon>
        <taxon>Trifolium</taxon>
    </lineage>
</organism>
<gene>
    <name evidence="1" type="ORF">MILVUS5_LOCUS802</name>
</gene>
<comment type="caution">
    <text evidence="1">The sequence shown here is derived from an EMBL/GenBank/DDBJ whole genome shotgun (WGS) entry which is preliminary data.</text>
</comment>
<sequence length="450" mass="50505">MNRTPILEIEPRELKFIFELKKQSSCSVKVTNNTYHHVAFKVKTTSPKKYSVRPNVGVLAPKSTAEFIVTMQAQRVAPEDLVCKDKFLVQSTLVSNETTDEDVTSNLFVKDGVRYIEENKLKVALISSPDSPELVPFNGNSKNGFDHEKAQMHSKDELEIQSLEPMVLKKPQHSKVHDVELEEDMELNVEYHTGLDVIKDAKEPGESGLKVSRDDKLNPVKGVEELKSQQKIGVEVSKDLDSITVENAEELKPGIEAEVKVSKDLGSIRVKNAEELKAGKKAEMVSKDPGSIRVKNADELKPGKEAELKVSKDHLTTVNDAEALKPEKERELKVSKDTVIKKVKNVEELEPEKEPESRVSKGIEELKLLEAIEEMKLKLDGLESKLNESGVTISKLTEERRLSNQETRILQEKLADLLNKTPRKVQVGFPLLYVCMVALICVVLGYRLHS</sequence>
<evidence type="ECO:0000313" key="2">
    <source>
        <dbReference type="Proteomes" id="UP001177021"/>
    </source>
</evidence>
<dbReference type="Proteomes" id="UP001177021">
    <property type="component" value="Unassembled WGS sequence"/>
</dbReference>
<name>A0ACB0I8X8_TRIPR</name>